<dbReference type="CDD" id="cd00609">
    <property type="entry name" value="AAT_like"/>
    <property type="match status" value="1"/>
</dbReference>
<dbReference type="AlphaFoldDB" id="C1EE48"/>
<dbReference type="GO" id="GO:0016212">
    <property type="term" value="F:kynurenine-oxoglutarate transaminase activity"/>
    <property type="evidence" value="ECO:0007669"/>
    <property type="project" value="TreeGrafter"/>
</dbReference>
<dbReference type="GeneID" id="8247335"/>
<evidence type="ECO:0000256" key="1">
    <source>
        <dbReference type="ARBA" id="ARBA00001933"/>
    </source>
</evidence>
<dbReference type="Gene3D" id="3.90.1150.10">
    <property type="entry name" value="Aspartate Aminotransferase, domain 1"/>
    <property type="match status" value="1"/>
</dbReference>
<evidence type="ECO:0000259" key="5">
    <source>
        <dbReference type="Pfam" id="PF00155"/>
    </source>
</evidence>
<dbReference type="PANTHER" id="PTHR43807:SF20">
    <property type="entry name" value="FI04487P"/>
    <property type="match status" value="1"/>
</dbReference>
<name>C1EE48_MICCC</name>
<evidence type="ECO:0000313" key="6">
    <source>
        <dbReference type="EMBL" id="ACO66475.1"/>
    </source>
</evidence>
<accession>C1EE48</accession>
<dbReference type="KEGG" id="mis:MICPUN_95446"/>
<dbReference type="InterPro" id="IPR015422">
    <property type="entry name" value="PyrdxlP-dep_Trfase_small"/>
</dbReference>
<dbReference type="SUPFAM" id="SSF53383">
    <property type="entry name" value="PLP-dependent transferases"/>
    <property type="match status" value="1"/>
</dbReference>
<organism evidence="6 7">
    <name type="scientific">Micromonas commoda (strain RCC299 / NOUM17 / CCMP2709)</name>
    <name type="common">Picoplanktonic green alga</name>
    <dbReference type="NCBI Taxonomy" id="296587"/>
    <lineage>
        <taxon>Eukaryota</taxon>
        <taxon>Viridiplantae</taxon>
        <taxon>Chlorophyta</taxon>
        <taxon>Mamiellophyceae</taxon>
        <taxon>Mamiellales</taxon>
        <taxon>Mamiellaceae</taxon>
        <taxon>Micromonas</taxon>
    </lineage>
</organism>
<evidence type="ECO:0000256" key="3">
    <source>
        <dbReference type="ARBA" id="ARBA00022679"/>
    </source>
</evidence>
<reference evidence="6 7" key="1">
    <citation type="journal article" date="2009" name="Science">
        <title>Green evolution and dynamic adaptations revealed by genomes of the marine picoeukaryotes Micromonas.</title>
        <authorList>
            <person name="Worden A.Z."/>
            <person name="Lee J.H."/>
            <person name="Mock T."/>
            <person name="Rouze P."/>
            <person name="Simmons M.P."/>
            <person name="Aerts A.L."/>
            <person name="Allen A.E."/>
            <person name="Cuvelier M.L."/>
            <person name="Derelle E."/>
            <person name="Everett M.V."/>
            <person name="Foulon E."/>
            <person name="Grimwood J."/>
            <person name="Gundlach H."/>
            <person name="Henrissat B."/>
            <person name="Napoli C."/>
            <person name="McDonald S.M."/>
            <person name="Parker M.S."/>
            <person name="Rombauts S."/>
            <person name="Salamov A."/>
            <person name="Von Dassow P."/>
            <person name="Badger J.H."/>
            <person name="Coutinho P.M."/>
            <person name="Demir E."/>
            <person name="Dubchak I."/>
            <person name="Gentemann C."/>
            <person name="Eikrem W."/>
            <person name="Gready J.E."/>
            <person name="John U."/>
            <person name="Lanier W."/>
            <person name="Lindquist E.A."/>
            <person name="Lucas S."/>
            <person name="Mayer K.F."/>
            <person name="Moreau H."/>
            <person name="Not F."/>
            <person name="Otillar R."/>
            <person name="Panaud O."/>
            <person name="Pangilinan J."/>
            <person name="Paulsen I."/>
            <person name="Piegu B."/>
            <person name="Poliakov A."/>
            <person name="Robbens S."/>
            <person name="Schmutz J."/>
            <person name="Toulza E."/>
            <person name="Wyss T."/>
            <person name="Zelensky A."/>
            <person name="Zhou K."/>
            <person name="Armbrust E.V."/>
            <person name="Bhattacharya D."/>
            <person name="Goodenough U.W."/>
            <person name="Van de Peer Y."/>
            <person name="Grigoriev I.V."/>
        </authorList>
    </citation>
    <scope>NUCLEOTIDE SEQUENCE [LARGE SCALE GENOMIC DNA]</scope>
    <source>
        <strain evidence="7">RCC299 / NOUM17</strain>
    </source>
</reference>
<dbReference type="GO" id="GO:0030170">
    <property type="term" value="F:pyridoxal phosphate binding"/>
    <property type="evidence" value="ECO:0007669"/>
    <property type="project" value="InterPro"/>
</dbReference>
<dbReference type="InterPro" id="IPR015421">
    <property type="entry name" value="PyrdxlP-dep_Trfase_major"/>
</dbReference>
<comment type="cofactor">
    <cofactor evidence="1">
        <name>pyridoxal 5'-phosphate</name>
        <dbReference type="ChEBI" id="CHEBI:597326"/>
    </cofactor>
</comment>
<dbReference type="InterPro" id="IPR004839">
    <property type="entry name" value="Aminotransferase_I/II_large"/>
</dbReference>
<keyword evidence="7" id="KW-1185">Reference proteome</keyword>
<dbReference type="PANTHER" id="PTHR43807">
    <property type="entry name" value="FI04487P"/>
    <property type="match status" value="1"/>
</dbReference>
<dbReference type="STRING" id="296587.C1EE48"/>
<dbReference type="OMA" id="FHNTGWK"/>
<keyword evidence="4" id="KW-0663">Pyridoxal phosphate</keyword>
<sequence>MDQDPARFLGDVARSQQANAGASQVWAEVTALSRLPGILDLGQGWPDFGADMTAREAASRALLDESDPRSNQYSMIPGRPELIAAISRYYRATGSADAVHADGGNVLVTSSGTEAVYATMQATLSPGDECVFLEPFFPWYISNCAIFGATPVAVRMRVSEATGQYDVDYEALERALASPKCKVLIHNSPHNPTGKVFTREENERIAAMCVEHDVMCIADEVYERCTFGGFDGDGGHGDGDAFPRMMDSTRMADRTVTVGTASKLLALTGWRVGWITGPPAVVAGVKTMKSYTTFCAPTPLQLGVAAALNKIADDAEANGVSAVTSDEAAAAMAENVRVLSSALTDAGLRVIRPDGGYFLVTDVSDLGLTSVEYCKRLANEAKVASIPMVVFYDPGADGASAPDNFVRFAVCKKPETVRACAEAIRANPVRGE</sequence>
<dbReference type="InterPro" id="IPR015424">
    <property type="entry name" value="PyrdxlP-dep_Trfase"/>
</dbReference>
<feature type="domain" description="Aminotransferase class I/classII large" evidence="5">
    <location>
        <begin position="38"/>
        <end position="424"/>
    </location>
</feature>
<evidence type="ECO:0000256" key="4">
    <source>
        <dbReference type="ARBA" id="ARBA00022898"/>
    </source>
</evidence>
<keyword evidence="2 6" id="KW-0032">Aminotransferase</keyword>
<proteinExistence type="predicted"/>
<dbReference type="EMBL" id="CP001330">
    <property type="protein sequence ID" value="ACO66475.1"/>
    <property type="molecule type" value="Genomic_DNA"/>
</dbReference>
<dbReference type="InParanoid" id="C1EE48"/>
<dbReference type="Pfam" id="PF00155">
    <property type="entry name" value="Aminotran_1_2"/>
    <property type="match status" value="1"/>
</dbReference>
<keyword evidence="3 6" id="KW-0808">Transferase</keyword>
<protein>
    <submittedName>
        <fullName evidence="6">Aminotransferase</fullName>
    </submittedName>
</protein>
<dbReference type="Gene3D" id="3.40.640.10">
    <property type="entry name" value="Type I PLP-dependent aspartate aminotransferase-like (Major domain)"/>
    <property type="match status" value="1"/>
</dbReference>
<dbReference type="RefSeq" id="XP_002505217.1">
    <property type="nucleotide sequence ID" value="XM_002505171.1"/>
</dbReference>
<dbReference type="eggNOG" id="KOG0257">
    <property type="taxonomic scope" value="Eukaryota"/>
</dbReference>
<dbReference type="OrthoDB" id="2414662at2759"/>
<dbReference type="GO" id="GO:0005739">
    <property type="term" value="C:mitochondrion"/>
    <property type="evidence" value="ECO:0007669"/>
    <property type="project" value="TreeGrafter"/>
</dbReference>
<evidence type="ECO:0000256" key="2">
    <source>
        <dbReference type="ARBA" id="ARBA00022576"/>
    </source>
</evidence>
<dbReference type="FunCoup" id="C1EE48">
    <property type="interactions" value="1538"/>
</dbReference>
<evidence type="ECO:0000313" key="7">
    <source>
        <dbReference type="Proteomes" id="UP000002009"/>
    </source>
</evidence>
<dbReference type="Proteomes" id="UP000002009">
    <property type="component" value="Chromosome 11"/>
</dbReference>
<gene>
    <name evidence="6" type="ORF">MICPUN_95446</name>
</gene>
<dbReference type="InterPro" id="IPR051326">
    <property type="entry name" value="Kynurenine-oxoglutarate_AT"/>
</dbReference>